<evidence type="ECO:0000313" key="3">
    <source>
        <dbReference type="EMBL" id="KAJ7376506.1"/>
    </source>
</evidence>
<reference evidence="3" key="1">
    <citation type="submission" date="2023-01" db="EMBL/GenBank/DDBJ databases">
        <title>Genome assembly of the deep-sea coral Lophelia pertusa.</title>
        <authorList>
            <person name="Herrera S."/>
            <person name="Cordes E."/>
        </authorList>
    </citation>
    <scope>NUCLEOTIDE SEQUENCE</scope>
    <source>
        <strain evidence="3">USNM1676648</strain>
        <tissue evidence="3">Polyp</tissue>
    </source>
</reference>
<dbReference type="Gene3D" id="1.10.1520.10">
    <property type="entry name" value="Ribonuclease III domain"/>
    <property type="match status" value="1"/>
</dbReference>
<protein>
    <submittedName>
        <fullName evidence="3">Endoribonuclease Dicer</fullName>
    </submittedName>
</protein>
<gene>
    <name evidence="3" type="primary">DICER1_4</name>
    <name evidence="3" type="ORF">OS493_034242</name>
</gene>
<feature type="domain" description="RNase III" evidence="2">
    <location>
        <begin position="1"/>
        <end position="96"/>
    </location>
</feature>
<evidence type="ECO:0000259" key="2">
    <source>
        <dbReference type="PROSITE" id="PS50142"/>
    </source>
</evidence>
<dbReference type="GO" id="GO:0031054">
    <property type="term" value="P:pre-miRNA processing"/>
    <property type="evidence" value="ECO:0007669"/>
    <property type="project" value="InterPro"/>
</dbReference>
<comment type="caution">
    <text evidence="3">The sequence shown here is derived from an EMBL/GenBank/DDBJ whole genome shotgun (WGS) entry which is preliminary data.</text>
</comment>
<dbReference type="EMBL" id="MU826397">
    <property type="protein sequence ID" value="KAJ7376506.1"/>
    <property type="molecule type" value="Genomic_DNA"/>
</dbReference>
<dbReference type="SUPFAM" id="SSF54768">
    <property type="entry name" value="dsRNA-binding domain-like"/>
    <property type="match status" value="1"/>
</dbReference>
<dbReference type="GO" id="GO:0005737">
    <property type="term" value="C:cytoplasm"/>
    <property type="evidence" value="ECO:0007669"/>
    <property type="project" value="TreeGrafter"/>
</dbReference>
<evidence type="ECO:0000256" key="1">
    <source>
        <dbReference type="ARBA" id="ARBA00022801"/>
    </source>
</evidence>
<dbReference type="InterPro" id="IPR000999">
    <property type="entry name" value="RNase_III_dom"/>
</dbReference>
<dbReference type="GO" id="GO:0030422">
    <property type="term" value="P:siRNA processing"/>
    <property type="evidence" value="ECO:0007669"/>
    <property type="project" value="InterPro"/>
</dbReference>
<dbReference type="Gene3D" id="3.30.160.20">
    <property type="match status" value="1"/>
</dbReference>
<dbReference type="GO" id="GO:0004525">
    <property type="term" value="F:ribonuclease III activity"/>
    <property type="evidence" value="ECO:0007669"/>
    <property type="project" value="InterPro"/>
</dbReference>
<dbReference type="Proteomes" id="UP001163046">
    <property type="component" value="Unassembled WGS sequence"/>
</dbReference>
<dbReference type="InterPro" id="IPR036389">
    <property type="entry name" value="RNase_III_sf"/>
</dbReference>
<evidence type="ECO:0000313" key="4">
    <source>
        <dbReference type="Proteomes" id="UP001163046"/>
    </source>
</evidence>
<keyword evidence="1" id="KW-0378">Hydrolase</keyword>
<dbReference type="GO" id="GO:0006309">
    <property type="term" value="P:apoptotic DNA fragmentation"/>
    <property type="evidence" value="ECO:0007669"/>
    <property type="project" value="TreeGrafter"/>
</dbReference>
<accession>A0A9W9Z7T4</accession>
<dbReference type="InterPro" id="IPR044441">
    <property type="entry name" value="DICER_DSRM"/>
</dbReference>
<dbReference type="Pfam" id="PF20932">
    <property type="entry name" value="Dicer_dsRBD"/>
    <property type="match status" value="1"/>
</dbReference>
<dbReference type="PANTHER" id="PTHR14950">
    <property type="entry name" value="DICER-RELATED"/>
    <property type="match status" value="1"/>
</dbReference>
<dbReference type="AlphaFoldDB" id="A0A9W9Z7T4"/>
<dbReference type="GO" id="GO:0005634">
    <property type="term" value="C:nucleus"/>
    <property type="evidence" value="ECO:0007669"/>
    <property type="project" value="TreeGrafter"/>
</dbReference>
<organism evidence="3 4">
    <name type="scientific">Desmophyllum pertusum</name>
    <dbReference type="NCBI Taxonomy" id="174260"/>
    <lineage>
        <taxon>Eukaryota</taxon>
        <taxon>Metazoa</taxon>
        <taxon>Cnidaria</taxon>
        <taxon>Anthozoa</taxon>
        <taxon>Hexacorallia</taxon>
        <taxon>Scleractinia</taxon>
        <taxon>Caryophylliina</taxon>
        <taxon>Caryophylliidae</taxon>
        <taxon>Desmophyllum</taxon>
    </lineage>
</organism>
<name>A0A9W9Z7T4_9CNID</name>
<dbReference type="Pfam" id="PF00636">
    <property type="entry name" value="Ribonuclease_3"/>
    <property type="match status" value="1"/>
</dbReference>
<proteinExistence type="predicted"/>
<dbReference type="SUPFAM" id="SSF69065">
    <property type="entry name" value="RNase III domain-like"/>
    <property type="match status" value="1"/>
</dbReference>
<dbReference type="GO" id="GO:0003723">
    <property type="term" value="F:RNA binding"/>
    <property type="evidence" value="ECO:0007669"/>
    <property type="project" value="InterPro"/>
</dbReference>
<dbReference type="PANTHER" id="PTHR14950:SF37">
    <property type="entry name" value="ENDORIBONUCLEASE DICER"/>
    <property type="match status" value="1"/>
</dbReference>
<dbReference type="PROSITE" id="PS50142">
    <property type="entry name" value="RNASE_3_2"/>
    <property type="match status" value="1"/>
</dbReference>
<dbReference type="GO" id="GO:0004530">
    <property type="term" value="F:deoxyribonuclease I activity"/>
    <property type="evidence" value="ECO:0007669"/>
    <property type="project" value="TreeGrafter"/>
</dbReference>
<keyword evidence="4" id="KW-1185">Reference proteome</keyword>
<sequence length="206" mass="22822">MPPGELTDLRSAVVNNYSFAVLAVQLGFPKHLRSSSPQLFSIVNKFAEKLKEKEMKQQQVKSDEIYSSVFVMRSEGDEDAVQVEVPKALGDLFEAVAVQCMWTVVKTWTGCGKCICLSSSLLLVNYYSAHPPMSAIRKLLEMMPNAAKFSPVERMVDGKFKCTLTVSGCGTFVATGRNFRIAKSTTAQRALNALQQREVRTRGDNT</sequence>
<dbReference type="OrthoDB" id="2392202at2759"/>